<evidence type="ECO:0000256" key="1">
    <source>
        <dbReference type="ARBA" id="ARBA00008950"/>
    </source>
</evidence>
<dbReference type="Gene3D" id="3.60.21.10">
    <property type="match status" value="1"/>
</dbReference>
<dbReference type="GO" id="GO:0016787">
    <property type="term" value="F:hydrolase activity"/>
    <property type="evidence" value="ECO:0007669"/>
    <property type="project" value="UniProtKB-UniRule"/>
</dbReference>
<accession>A0A1C3E7U8</accession>
<dbReference type="NCBIfam" id="TIGR00040">
    <property type="entry name" value="yfcE"/>
    <property type="match status" value="1"/>
</dbReference>
<name>A0A1C3E7U8_9PLAN</name>
<dbReference type="InterPro" id="IPR029052">
    <property type="entry name" value="Metallo-depent_PP-like"/>
</dbReference>
<dbReference type="InterPro" id="IPR000979">
    <property type="entry name" value="Phosphodiesterase_MJ0936/Vps29"/>
</dbReference>
<evidence type="ECO:0000259" key="3">
    <source>
        <dbReference type="Pfam" id="PF12850"/>
    </source>
</evidence>
<dbReference type="AlphaFoldDB" id="A0A1C3E7U8"/>
<dbReference type="PANTHER" id="PTHR43165">
    <property type="entry name" value="METALLOPHOSPHOESTERASE"/>
    <property type="match status" value="1"/>
</dbReference>
<evidence type="ECO:0000256" key="2">
    <source>
        <dbReference type="RuleBase" id="RU362039"/>
    </source>
</evidence>
<dbReference type="InterPro" id="IPR053193">
    <property type="entry name" value="MetalloPDE_YfcE-like"/>
</dbReference>
<sequence length="163" mass="17774">MLLGILSDTHNELARTRVAVEVLRQAGVEALIHCGDLASTPILEICSCLPLWFVFGNHDADSASELRVAAAELHATCLGWGDVILLGGRKLGVVHGHLTLDIKRISRDSPEVLFCGHSHLAGEFTIDGLRRINPGALHRATKFTVAVFETTNSHIQWLEIPRS</sequence>
<dbReference type="EC" id="3.1.4.-" evidence="2"/>
<feature type="domain" description="Calcineurin-like phosphoesterase" evidence="3">
    <location>
        <begin position="1"/>
        <end position="152"/>
    </location>
</feature>
<gene>
    <name evidence="4" type="ORF">A6X21_09450</name>
</gene>
<keyword evidence="5" id="KW-1185">Reference proteome</keyword>
<protein>
    <recommendedName>
        <fullName evidence="2">Phosphoesterase</fullName>
        <ecNumber evidence="2">3.1.4.-</ecNumber>
    </recommendedName>
</protein>
<evidence type="ECO:0000313" key="4">
    <source>
        <dbReference type="EMBL" id="ODA29306.1"/>
    </source>
</evidence>
<dbReference type="SUPFAM" id="SSF56300">
    <property type="entry name" value="Metallo-dependent phosphatases"/>
    <property type="match status" value="1"/>
</dbReference>
<keyword evidence="2" id="KW-0479">Metal-binding</keyword>
<evidence type="ECO:0000313" key="5">
    <source>
        <dbReference type="Proteomes" id="UP000094828"/>
    </source>
</evidence>
<comment type="cofactor">
    <cofactor evidence="2">
        <name>a divalent metal cation</name>
        <dbReference type="ChEBI" id="CHEBI:60240"/>
    </cofactor>
</comment>
<comment type="similarity">
    <text evidence="1 2">Belongs to the metallophosphoesterase superfamily. YfcE family.</text>
</comment>
<dbReference type="InterPro" id="IPR024654">
    <property type="entry name" value="Calcineurin-like_PHP_lpxH"/>
</dbReference>
<dbReference type="RefSeq" id="WP_068850156.1">
    <property type="nucleotide sequence ID" value="NZ_LYDR01000137.1"/>
</dbReference>
<comment type="caution">
    <text evidence="4">The sequence shown here is derived from an EMBL/GenBank/DDBJ whole genome shotgun (WGS) entry which is preliminary data.</text>
</comment>
<dbReference type="EMBL" id="LYDR01000137">
    <property type="protein sequence ID" value="ODA29306.1"/>
    <property type="molecule type" value="Genomic_DNA"/>
</dbReference>
<proteinExistence type="inferred from homology"/>
<dbReference type="Pfam" id="PF12850">
    <property type="entry name" value="Metallophos_2"/>
    <property type="match status" value="1"/>
</dbReference>
<reference evidence="4 5" key="1">
    <citation type="submission" date="2016-05" db="EMBL/GenBank/DDBJ databases">
        <title>Genomic and physiological characterization of Planctopirus sp. isolated from fresh water lake.</title>
        <authorList>
            <person name="Subhash Y."/>
            <person name="Ramana C."/>
        </authorList>
    </citation>
    <scope>NUCLEOTIDE SEQUENCE [LARGE SCALE GENOMIC DNA]</scope>
    <source>
        <strain evidence="4 5">JC280</strain>
    </source>
</reference>
<dbReference type="STRING" id="1841610.A6X21_09450"/>
<organism evidence="4 5">
    <name type="scientific">Planctopirus hydrillae</name>
    <dbReference type="NCBI Taxonomy" id="1841610"/>
    <lineage>
        <taxon>Bacteria</taxon>
        <taxon>Pseudomonadati</taxon>
        <taxon>Planctomycetota</taxon>
        <taxon>Planctomycetia</taxon>
        <taxon>Planctomycetales</taxon>
        <taxon>Planctomycetaceae</taxon>
        <taxon>Planctopirus</taxon>
    </lineage>
</organism>
<dbReference type="PANTHER" id="PTHR43165:SF1">
    <property type="entry name" value="PHOSPHODIESTERASE MJ0936"/>
    <property type="match status" value="1"/>
</dbReference>
<dbReference type="OrthoDB" id="9800565at2"/>
<dbReference type="Proteomes" id="UP000094828">
    <property type="component" value="Unassembled WGS sequence"/>
</dbReference>
<dbReference type="GO" id="GO:0046872">
    <property type="term" value="F:metal ion binding"/>
    <property type="evidence" value="ECO:0007669"/>
    <property type="project" value="UniProtKB-KW"/>
</dbReference>